<comment type="caution">
    <text evidence="2">The sequence shown here is derived from an EMBL/GenBank/DDBJ whole genome shotgun (WGS) entry which is preliminary data.</text>
</comment>
<name>A0A1G2M5Y8_9BACT</name>
<gene>
    <name evidence="2" type="ORF">A2664_00715</name>
</gene>
<dbReference type="STRING" id="1802301.A2664_00715"/>
<organism evidence="2 3">
    <name type="scientific">Candidatus Taylorbacteria bacterium RIFCSPHIGHO2_01_FULL_46_22b</name>
    <dbReference type="NCBI Taxonomy" id="1802301"/>
    <lineage>
        <taxon>Bacteria</taxon>
        <taxon>Candidatus Tayloriibacteriota</taxon>
    </lineage>
</organism>
<evidence type="ECO:0000313" key="3">
    <source>
        <dbReference type="Proteomes" id="UP000178873"/>
    </source>
</evidence>
<evidence type="ECO:0000259" key="1">
    <source>
        <dbReference type="Pfam" id="PF00293"/>
    </source>
</evidence>
<evidence type="ECO:0000313" key="2">
    <source>
        <dbReference type="EMBL" id="OHA18451.1"/>
    </source>
</evidence>
<dbReference type="InterPro" id="IPR015797">
    <property type="entry name" value="NUDIX_hydrolase-like_dom_sf"/>
</dbReference>
<dbReference type="AlphaFoldDB" id="A0A1G2M5Y8"/>
<dbReference type="SUPFAM" id="SSF55811">
    <property type="entry name" value="Nudix"/>
    <property type="match status" value="1"/>
</dbReference>
<sequence length="167" mass="19388">MKQVFLPDDMYEAALRSFVCVNTDCVIVSKTRRTFWLAKRAVKPMPGNWIIGGREFAGELPAHSMQRNFNKETGIWLPESRFQFVMMTRYLWKDREQEPQDAGSDNLAYTFMVELSDEEVQIVAGRLERKEYEAGYGLREFSRTQMIAAKVHPVLVDLHYAIFPVAD</sequence>
<dbReference type="Gene3D" id="3.90.79.10">
    <property type="entry name" value="Nucleoside Triphosphate Pyrophosphohydrolase"/>
    <property type="match status" value="1"/>
</dbReference>
<protein>
    <recommendedName>
        <fullName evidence="1">Nudix hydrolase domain-containing protein</fullName>
    </recommendedName>
</protein>
<accession>A0A1G2M5Y8</accession>
<dbReference type="EMBL" id="MHRF01000005">
    <property type="protein sequence ID" value="OHA18451.1"/>
    <property type="molecule type" value="Genomic_DNA"/>
</dbReference>
<proteinExistence type="predicted"/>
<dbReference type="InterPro" id="IPR000086">
    <property type="entry name" value="NUDIX_hydrolase_dom"/>
</dbReference>
<reference evidence="2 3" key="1">
    <citation type="journal article" date="2016" name="Nat. Commun.">
        <title>Thousands of microbial genomes shed light on interconnected biogeochemical processes in an aquifer system.</title>
        <authorList>
            <person name="Anantharaman K."/>
            <person name="Brown C.T."/>
            <person name="Hug L.A."/>
            <person name="Sharon I."/>
            <person name="Castelle C.J."/>
            <person name="Probst A.J."/>
            <person name="Thomas B.C."/>
            <person name="Singh A."/>
            <person name="Wilkins M.J."/>
            <person name="Karaoz U."/>
            <person name="Brodie E.L."/>
            <person name="Williams K.H."/>
            <person name="Hubbard S.S."/>
            <person name="Banfield J.F."/>
        </authorList>
    </citation>
    <scope>NUCLEOTIDE SEQUENCE [LARGE SCALE GENOMIC DNA]</scope>
</reference>
<feature type="domain" description="Nudix hydrolase" evidence="1">
    <location>
        <begin position="24"/>
        <end position="121"/>
    </location>
</feature>
<dbReference type="Pfam" id="PF00293">
    <property type="entry name" value="NUDIX"/>
    <property type="match status" value="1"/>
</dbReference>
<dbReference type="Proteomes" id="UP000178873">
    <property type="component" value="Unassembled WGS sequence"/>
</dbReference>